<evidence type="ECO:0000256" key="1">
    <source>
        <dbReference type="SAM" id="Phobius"/>
    </source>
</evidence>
<accession>A0ABP1S874</accession>
<protein>
    <submittedName>
        <fullName evidence="2">Uncharacterized protein</fullName>
    </submittedName>
</protein>
<feature type="transmembrane region" description="Helical" evidence="1">
    <location>
        <begin position="12"/>
        <end position="32"/>
    </location>
</feature>
<comment type="caution">
    <text evidence="2">The sequence shown here is derived from an EMBL/GenBank/DDBJ whole genome shotgun (WGS) entry which is preliminary data.</text>
</comment>
<keyword evidence="1" id="KW-1133">Transmembrane helix</keyword>
<evidence type="ECO:0000313" key="2">
    <source>
        <dbReference type="EMBL" id="CAL8146637.1"/>
    </source>
</evidence>
<dbReference type="Proteomes" id="UP001642540">
    <property type="component" value="Unassembled WGS sequence"/>
</dbReference>
<evidence type="ECO:0000313" key="3">
    <source>
        <dbReference type="Proteomes" id="UP001642540"/>
    </source>
</evidence>
<keyword evidence="1" id="KW-0812">Transmembrane</keyword>
<organism evidence="2 3">
    <name type="scientific">Orchesella dallaii</name>
    <dbReference type="NCBI Taxonomy" id="48710"/>
    <lineage>
        <taxon>Eukaryota</taxon>
        <taxon>Metazoa</taxon>
        <taxon>Ecdysozoa</taxon>
        <taxon>Arthropoda</taxon>
        <taxon>Hexapoda</taxon>
        <taxon>Collembola</taxon>
        <taxon>Entomobryomorpha</taxon>
        <taxon>Entomobryoidea</taxon>
        <taxon>Orchesellidae</taxon>
        <taxon>Orchesellinae</taxon>
        <taxon>Orchesella</taxon>
    </lineage>
</organism>
<feature type="transmembrane region" description="Helical" evidence="1">
    <location>
        <begin position="44"/>
        <end position="69"/>
    </location>
</feature>
<sequence length="132" mass="14639">MSPSLVEKNIYFPSVFCWSFFLAFMGIVVFITGPMFLPEADLNFVGVISAAFLSVPTLAFVVNYLFTYLRKFLDTRKKHSDCLPGGPVATNTDSRDTKLPVNPKETKLSTIILVDGDGTPPDYVLPPAYYVC</sequence>
<dbReference type="EMBL" id="CAXLJM020000164">
    <property type="protein sequence ID" value="CAL8146637.1"/>
    <property type="molecule type" value="Genomic_DNA"/>
</dbReference>
<gene>
    <name evidence="2" type="ORF">ODALV1_LOCUS30881</name>
</gene>
<proteinExistence type="predicted"/>
<reference evidence="2 3" key="1">
    <citation type="submission" date="2024-08" db="EMBL/GenBank/DDBJ databases">
        <authorList>
            <person name="Cucini C."/>
            <person name="Frati F."/>
        </authorList>
    </citation>
    <scope>NUCLEOTIDE SEQUENCE [LARGE SCALE GENOMIC DNA]</scope>
</reference>
<keyword evidence="3" id="KW-1185">Reference proteome</keyword>
<keyword evidence="1" id="KW-0472">Membrane</keyword>
<name>A0ABP1S874_9HEXA</name>